<dbReference type="EMBL" id="JH651155">
    <property type="protein sequence ID" value="EXA29026.1"/>
    <property type="molecule type" value="Genomic_DNA"/>
</dbReference>
<protein>
    <submittedName>
        <fullName evidence="1">Uncharacterized protein</fullName>
    </submittedName>
</protein>
<dbReference type="HOGENOM" id="CLU_2469135_0_0_1"/>
<name>W9NE84_FUSOX</name>
<dbReference type="AlphaFoldDB" id="W9NE84"/>
<proteinExistence type="predicted"/>
<reference evidence="1" key="1">
    <citation type="submission" date="2011-10" db="EMBL/GenBank/DDBJ databases">
        <title>The Genome Sequence of Fusarium oxysporum HDV247.</title>
        <authorList>
            <consortium name="The Broad Institute Genome Sequencing Platform"/>
            <person name="Ma L.-J."/>
            <person name="Gale L.R."/>
            <person name="Schwartz D.C."/>
            <person name="Zhou S."/>
            <person name="Corby-Kistler H."/>
            <person name="Young S.K."/>
            <person name="Zeng Q."/>
            <person name="Gargeya S."/>
            <person name="Fitzgerald M."/>
            <person name="Haas B."/>
            <person name="Abouelleil A."/>
            <person name="Alvarado L."/>
            <person name="Arachchi H.M."/>
            <person name="Berlin A."/>
            <person name="Brown A."/>
            <person name="Chapman S.B."/>
            <person name="Chen Z."/>
            <person name="Dunbar C."/>
            <person name="Freedman E."/>
            <person name="Gearin G."/>
            <person name="Goldberg J."/>
            <person name="Griggs A."/>
            <person name="Gujja S."/>
            <person name="Heiman D."/>
            <person name="Howarth C."/>
            <person name="Larson L."/>
            <person name="Lui A."/>
            <person name="MacDonald P.J.P."/>
            <person name="Montmayeur A."/>
            <person name="Murphy C."/>
            <person name="Neiman D."/>
            <person name="Pearson M."/>
            <person name="Priest M."/>
            <person name="Roberts A."/>
            <person name="Saif S."/>
            <person name="Shea T."/>
            <person name="Shenoy N."/>
            <person name="Sisk P."/>
            <person name="Stolte C."/>
            <person name="Sykes S."/>
            <person name="Wortman J."/>
            <person name="Nusbaum C."/>
            <person name="Birren B."/>
        </authorList>
    </citation>
    <scope>NUCLEOTIDE SEQUENCE [LARGE SCALE GENOMIC DNA]</scope>
    <source>
        <strain evidence="1">HDV247</strain>
    </source>
</reference>
<organism evidence="1">
    <name type="scientific">Fusarium oxysporum f. sp. pisi HDV247</name>
    <dbReference type="NCBI Taxonomy" id="1080344"/>
    <lineage>
        <taxon>Eukaryota</taxon>
        <taxon>Fungi</taxon>
        <taxon>Dikarya</taxon>
        <taxon>Ascomycota</taxon>
        <taxon>Pezizomycotina</taxon>
        <taxon>Sordariomycetes</taxon>
        <taxon>Hypocreomycetidae</taxon>
        <taxon>Hypocreales</taxon>
        <taxon>Nectriaceae</taxon>
        <taxon>Fusarium</taxon>
        <taxon>Fusarium oxysporum species complex</taxon>
    </lineage>
</organism>
<sequence length="88" mass="9442">MAINANICPDFDRYSAWVIRKGKITKDRFPTFRLPIVGAAASGTTRAANNPQAGAPASMTFLDAAGTNPDKFGVSGFMVQDQNGRQFC</sequence>
<accession>W9NE84</accession>
<evidence type="ECO:0000313" key="1">
    <source>
        <dbReference type="EMBL" id="EXA29026.1"/>
    </source>
</evidence>
<gene>
    <name evidence="1" type="ORF">FOVG_19412</name>
</gene>
<reference evidence="1" key="2">
    <citation type="submission" date="2012-05" db="EMBL/GenBank/DDBJ databases">
        <title>Annotation of the Genome Sequence of Fusarium oxysporum HDV247.</title>
        <authorList>
            <consortium name="The Broad Institute Genomics Platform"/>
            <person name="Ma L.-J."/>
            <person name="Corby-Kistler H."/>
            <person name="Broz K."/>
            <person name="Gale L.R."/>
            <person name="Jonkers W."/>
            <person name="O'Donnell K."/>
            <person name="Ploetz R."/>
            <person name="Steinberg C."/>
            <person name="Schwartz D.C."/>
            <person name="VanEtten H."/>
            <person name="Zhou S."/>
            <person name="Young S.K."/>
            <person name="Zeng Q."/>
            <person name="Gargeya S."/>
            <person name="Fitzgerald M."/>
            <person name="Abouelleil A."/>
            <person name="Alvarado L."/>
            <person name="Chapman S.B."/>
            <person name="Gainer-Dewar J."/>
            <person name="Goldberg J."/>
            <person name="Griggs A."/>
            <person name="Gujja S."/>
            <person name="Hansen M."/>
            <person name="Howarth C."/>
            <person name="Imamovic A."/>
            <person name="Ireland A."/>
            <person name="Larimer J."/>
            <person name="McCowan C."/>
            <person name="Murphy C."/>
            <person name="Pearson M."/>
            <person name="Poon T.W."/>
            <person name="Priest M."/>
            <person name="Roberts A."/>
            <person name="Saif S."/>
            <person name="Shea T."/>
            <person name="Sykes S."/>
            <person name="Wortman J."/>
            <person name="Nusbaum C."/>
            <person name="Birren B."/>
        </authorList>
    </citation>
    <scope>NUCLEOTIDE SEQUENCE</scope>
    <source>
        <strain evidence="1">HDV247</strain>
    </source>
</reference>
<dbReference type="Proteomes" id="UP000030751">
    <property type="component" value="Unassembled WGS sequence"/>
</dbReference>